<dbReference type="GO" id="GO:0043025">
    <property type="term" value="C:neuronal cell body"/>
    <property type="evidence" value="ECO:0007669"/>
    <property type="project" value="TreeGrafter"/>
</dbReference>
<evidence type="ECO:0000256" key="1">
    <source>
        <dbReference type="ARBA" id="ARBA00004651"/>
    </source>
</evidence>
<dbReference type="Proteomes" id="UP000183832">
    <property type="component" value="Unassembled WGS sequence"/>
</dbReference>
<reference evidence="9 10" key="1">
    <citation type="submission" date="2015-04" db="EMBL/GenBank/DDBJ databases">
        <authorList>
            <person name="Syromyatnikov M.Y."/>
            <person name="Popov V.N."/>
        </authorList>
    </citation>
    <scope>NUCLEOTIDE SEQUENCE [LARGE SCALE GENOMIC DNA]</scope>
</reference>
<dbReference type="GO" id="GO:0008049">
    <property type="term" value="P:male courtship behavior"/>
    <property type="evidence" value="ECO:0007669"/>
    <property type="project" value="TreeGrafter"/>
</dbReference>
<dbReference type="PANTHER" id="PTHR21143:SF104">
    <property type="entry name" value="GUSTATORY RECEPTOR 8A-RELATED"/>
    <property type="match status" value="1"/>
</dbReference>
<evidence type="ECO:0000256" key="7">
    <source>
        <dbReference type="ARBA" id="ARBA00023224"/>
    </source>
</evidence>
<dbReference type="GO" id="GO:0007165">
    <property type="term" value="P:signal transduction"/>
    <property type="evidence" value="ECO:0007669"/>
    <property type="project" value="UniProtKB-KW"/>
</dbReference>
<feature type="transmembrane region" description="Helical" evidence="8">
    <location>
        <begin position="141"/>
        <end position="164"/>
    </location>
</feature>
<comment type="similarity">
    <text evidence="8">Belongs to the insect chemoreceptor superfamily. Gustatory receptor (GR) family.</text>
</comment>
<organism evidence="9 10">
    <name type="scientific">Clunio marinus</name>
    <dbReference type="NCBI Taxonomy" id="568069"/>
    <lineage>
        <taxon>Eukaryota</taxon>
        <taxon>Metazoa</taxon>
        <taxon>Ecdysozoa</taxon>
        <taxon>Arthropoda</taxon>
        <taxon>Hexapoda</taxon>
        <taxon>Insecta</taxon>
        <taxon>Pterygota</taxon>
        <taxon>Neoptera</taxon>
        <taxon>Endopterygota</taxon>
        <taxon>Diptera</taxon>
        <taxon>Nematocera</taxon>
        <taxon>Chironomoidea</taxon>
        <taxon>Chironomidae</taxon>
        <taxon>Clunio</taxon>
    </lineage>
</organism>
<dbReference type="EMBL" id="CVRI01000065">
    <property type="protein sequence ID" value="CRL05766.1"/>
    <property type="molecule type" value="Genomic_DNA"/>
</dbReference>
<keyword evidence="2 8" id="KW-1003">Cell membrane</keyword>
<evidence type="ECO:0000256" key="4">
    <source>
        <dbReference type="ARBA" id="ARBA00022989"/>
    </source>
</evidence>
<feature type="transmembrane region" description="Helical" evidence="8">
    <location>
        <begin position="43"/>
        <end position="68"/>
    </location>
</feature>
<evidence type="ECO:0000256" key="3">
    <source>
        <dbReference type="ARBA" id="ARBA00022692"/>
    </source>
</evidence>
<evidence type="ECO:0000256" key="8">
    <source>
        <dbReference type="RuleBase" id="RU363108"/>
    </source>
</evidence>
<evidence type="ECO:0000256" key="5">
    <source>
        <dbReference type="ARBA" id="ARBA00023136"/>
    </source>
</evidence>
<dbReference type="GO" id="GO:0050909">
    <property type="term" value="P:sensory perception of taste"/>
    <property type="evidence" value="ECO:0007669"/>
    <property type="project" value="InterPro"/>
</dbReference>
<proteinExistence type="inferred from homology"/>
<keyword evidence="4 8" id="KW-1133">Transmembrane helix</keyword>
<dbReference type="STRING" id="568069.A0A1J1J2U3"/>
<dbReference type="GO" id="GO:0005886">
    <property type="term" value="C:plasma membrane"/>
    <property type="evidence" value="ECO:0007669"/>
    <property type="project" value="UniProtKB-SubCell"/>
</dbReference>
<keyword evidence="5 8" id="KW-0472">Membrane</keyword>
<evidence type="ECO:0000256" key="2">
    <source>
        <dbReference type="ARBA" id="ARBA00022475"/>
    </source>
</evidence>
<feature type="transmembrane region" description="Helical" evidence="8">
    <location>
        <begin position="256"/>
        <end position="278"/>
    </location>
</feature>
<accession>A0A1J1J2U3</accession>
<comment type="subcellular location">
    <subcellularLocation>
        <location evidence="1 8">Cell membrane</location>
        <topology evidence="1 8">Multi-pass membrane protein</topology>
    </subcellularLocation>
</comment>
<name>A0A1J1J2U3_9DIPT</name>
<dbReference type="AlphaFoldDB" id="A0A1J1J2U3"/>
<keyword evidence="7 8" id="KW-0807">Transducer</keyword>
<keyword evidence="3 8" id="KW-0812">Transmembrane</keyword>
<keyword evidence="6 8" id="KW-0675">Receptor</keyword>
<feature type="transmembrane region" description="Helical" evidence="8">
    <location>
        <begin position="284"/>
        <end position="308"/>
    </location>
</feature>
<dbReference type="InterPro" id="IPR013604">
    <property type="entry name" value="7TM_chemorcpt"/>
</dbReference>
<comment type="function">
    <text evidence="8">Gustatory receptor which mediates acceptance or avoidance behavior, depending on its substrates.</text>
</comment>
<gene>
    <name evidence="9" type="primary">putative AAEL007935-PH</name>
    <name evidence="9" type="ORF">CLUMA_CG018794</name>
</gene>
<evidence type="ECO:0000313" key="10">
    <source>
        <dbReference type="Proteomes" id="UP000183832"/>
    </source>
</evidence>
<dbReference type="GO" id="GO:0030425">
    <property type="term" value="C:dendrite"/>
    <property type="evidence" value="ECO:0007669"/>
    <property type="project" value="TreeGrafter"/>
</dbReference>
<dbReference type="GO" id="GO:0030424">
    <property type="term" value="C:axon"/>
    <property type="evidence" value="ECO:0007669"/>
    <property type="project" value="TreeGrafter"/>
</dbReference>
<protein>
    <recommendedName>
        <fullName evidence="8">Gustatory receptor</fullName>
    </recommendedName>
</protein>
<dbReference type="GO" id="GO:0007635">
    <property type="term" value="P:chemosensory behavior"/>
    <property type="evidence" value="ECO:0007669"/>
    <property type="project" value="TreeGrafter"/>
</dbReference>
<feature type="transmembrane region" description="Helical" evidence="8">
    <location>
        <begin position="170"/>
        <end position="191"/>
    </location>
</feature>
<sequence length="400" mass="46273">MFSLKAKNIYEVARPLLNLSRYFGINAFTIEVKNERVTARVSWIDLTLILSANFNIIFSSICFLHVFSDLTKLDDMFYSKIYEKTFKCSYVFAFITSFVISWWTFSKRNSLIDLFNKLIEADAELENMKVPVNLKKVKKCILMFIFLGGFVISIAFVIYLPKIIAEDIHWIHHFGMISAQATTFQIFLTFLQFQFIVHSIKARYVCLNRFLTDNFLKSSNNVYVGKAADLHKVTCIHESLVECSDLVNKFYGVPAMLLMAQEFCYTITCIFVNIQFMYQNDSTFTFVSIPSLFWSANSTFILFIMTYWGHVARQEAMKTASLIHKIANRDKLNVLSPKILILSQQLLHRIPLFSCGLFDFDLNLTFKMIGTAAIYVVILIQFDHAQIDMDDIEAKNVTLI</sequence>
<dbReference type="Pfam" id="PF08395">
    <property type="entry name" value="7tm_7"/>
    <property type="match status" value="1"/>
</dbReference>
<dbReference type="OrthoDB" id="7789982at2759"/>
<comment type="caution">
    <text evidence="8">Lacks conserved residue(s) required for the propagation of feature annotation.</text>
</comment>
<dbReference type="PANTHER" id="PTHR21143">
    <property type="entry name" value="INVERTEBRATE GUSTATORY RECEPTOR"/>
    <property type="match status" value="1"/>
</dbReference>
<evidence type="ECO:0000313" key="9">
    <source>
        <dbReference type="EMBL" id="CRL05766.1"/>
    </source>
</evidence>
<feature type="transmembrane region" description="Helical" evidence="8">
    <location>
        <begin position="88"/>
        <end position="105"/>
    </location>
</feature>
<evidence type="ECO:0000256" key="6">
    <source>
        <dbReference type="ARBA" id="ARBA00023170"/>
    </source>
</evidence>
<keyword evidence="10" id="KW-1185">Reference proteome</keyword>